<sequence>MSQHTPRSSLTYVDQGVPFFSINKTNFSHLVRPSRNVVKRIITMWISSPSGVLLNIGRERYISNITERIDTWSGYEPKRAGGNHFPATKHERVLELNSRPPEINPTSGQRII</sequence>
<organism evidence="1 2">
    <name type="scientific">Acropora cervicornis</name>
    <name type="common">Staghorn coral</name>
    <dbReference type="NCBI Taxonomy" id="6130"/>
    <lineage>
        <taxon>Eukaryota</taxon>
        <taxon>Metazoa</taxon>
        <taxon>Cnidaria</taxon>
        <taxon>Anthozoa</taxon>
        <taxon>Hexacorallia</taxon>
        <taxon>Scleractinia</taxon>
        <taxon>Astrocoeniina</taxon>
        <taxon>Acroporidae</taxon>
        <taxon>Acropora</taxon>
    </lineage>
</organism>
<evidence type="ECO:0000313" key="2">
    <source>
        <dbReference type="Proteomes" id="UP001249851"/>
    </source>
</evidence>
<name>A0AAD9QV74_ACRCE</name>
<reference evidence="1" key="1">
    <citation type="journal article" date="2023" name="G3 (Bethesda)">
        <title>Whole genome assembly and annotation of the endangered Caribbean coral Acropora cervicornis.</title>
        <authorList>
            <person name="Selwyn J.D."/>
            <person name="Vollmer S.V."/>
        </authorList>
    </citation>
    <scope>NUCLEOTIDE SEQUENCE</scope>
    <source>
        <strain evidence="1">K2</strain>
    </source>
</reference>
<evidence type="ECO:0000313" key="1">
    <source>
        <dbReference type="EMBL" id="KAK2567696.1"/>
    </source>
</evidence>
<dbReference type="AlphaFoldDB" id="A0AAD9QV74"/>
<reference evidence="1" key="2">
    <citation type="journal article" date="2023" name="Science">
        <title>Genomic signatures of disease resistance in endangered staghorn corals.</title>
        <authorList>
            <person name="Vollmer S.V."/>
            <person name="Selwyn J.D."/>
            <person name="Despard B.A."/>
            <person name="Roesel C.L."/>
        </authorList>
    </citation>
    <scope>NUCLEOTIDE SEQUENCE</scope>
    <source>
        <strain evidence="1">K2</strain>
    </source>
</reference>
<protein>
    <submittedName>
        <fullName evidence="1">Uncharacterized protein</fullName>
    </submittedName>
</protein>
<accession>A0AAD9QV74</accession>
<proteinExistence type="predicted"/>
<keyword evidence="2" id="KW-1185">Reference proteome</keyword>
<gene>
    <name evidence="1" type="ORF">P5673_008553</name>
</gene>
<dbReference type="Proteomes" id="UP001249851">
    <property type="component" value="Unassembled WGS sequence"/>
</dbReference>
<comment type="caution">
    <text evidence="1">The sequence shown here is derived from an EMBL/GenBank/DDBJ whole genome shotgun (WGS) entry which is preliminary data.</text>
</comment>
<dbReference type="EMBL" id="JARQWQ010000014">
    <property type="protein sequence ID" value="KAK2567696.1"/>
    <property type="molecule type" value="Genomic_DNA"/>
</dbReference>